<dbReference type="OrthoDB" id="9989724at2"/>
<evidence type="ECO:0000313" key="1">
    <source>
        <dbReference type="EMBL" id="BAU57235.1"/>
    </source>
</evidence>
<accession>A0A110B4W5</accession>
<dbReference type="AlphaFoldDB" id="A0A110B4W5"/>
<sequence>MSTLAAAGAIVGAVGAYQGYQAQQQAQQTREDQTQVLREHLDVARDKKNEYAEALAAVNDALEKVGAEELHEISEKSADEVGKGLKIDEKV</sequence>
<dbReference type="RefSeq" id="WP_096408016.1">
    <property type="nucleotide sequence ID" value="NZ_AP017372.2"/>
</dbReference>
<gene>
    <name evidence="1" type="ORF">HH1059_05510</name>
</gene>
<dbReference type="Proteomes" id="UP000218890">
    <property type="component" value="Chromosome"/>
</dbReference>
<name>A0A110B4W5_HALHR</name>
<organism evidence="1 2">
    <name type="scientific">Halorhodospira halochloris</name>
    <name type="common">Ectothiorhodospira halochloris</name>
    <dbReference type="NCBI Taxonomy" id="1052"/>
    <lineage>
        <taxon>Bacteria</taxon>
        <taxon>Pseudomonadati</taxon>
        <taxon>Pseudomonadota</taxon>
        <taxon>Gammaproteobacteria</taxon>
        <taxon>Chromatiales</taxon>
        <taxon>Ectothiorhodospiraceae</taxon>
        <taxon>Halorhodospira</taxon>
    </lineage>
</organism>
<proteinExistence type="predicted"/>
<protein>
    <submittedName>
        <fullName evidence="1">Uncharacterized protein</fullName>
    </submittedName>
</protein>
<dbReference type="KEGG" id="hhk:HH1059_05510"/>
<reference evidence="1" key="1">
    <citation type="submission" date="2016-02" db="EMBL/GenBank/DDBJ databases">
        <title>Halorhodospira halochloris DSM-1059 complete genome, version 2.</title>
        <authorList>
            <person name="Tsukatani Y."/>
        </authorList>
    </citation>
    <scope>NUCLEOTIDE SEQUENCE</scope>
    <source>
        <strain evidence="1">DSM 1059</strain>
    </source>
</reference>
<keyword evidence="2" id="KW-1185">Reference proteome</keyword>
<dbReference type="EMBL" id="AP017372">
    <property type="protein sequence ID" value="BAU57235.1"/>
    <property type="molecule type" value="Genomic_DNA"/>
</dbReference>
<evidence type="ECO:0000313" key="2">
    <source>
        <dbReference type="Proteomes" id="UP000218890"/>
    </source>
</evidence>